<dbReference type="EMBL" id="BKCJ010171811">
    <property type="protein sequence ID" value="GEY35672.1"/>
    <property type="molecule type" value="Genomic_DNA"/>
</dbReference>
<gene>
    <name evidence="2" type="ORF">Tci_407646</name>
</gene>
<reference evidence="2" key="1">
    <citation type="journal article" date="2019" name="Sci. Rep.">
        <title>Draft genome of Tanacetum cinerariifolium, the natural source of mosquito coil.</title>
        <authorList>
            <person name="Yamashiro T."/>
            <person name="Shiraishi A."/>
            <person name="Satake H."/>
            <person name="Nakayama K."/>
        </authorList>
    </citation>
    <scope>NUCLEOTIDE SEQUENCE</scope>
</reference>
<feature type="region of interest" description="Disordered" evidence="1">
    <location>
        <begin position="295"/>
        <end position="327"/>
    </location>
</feature>
<dbReference type="PANTHER" id="PTHR11439">
    <property type="entry name" value="GAG-POL-RELATED RETROTRANSPOSON"/>
    <property type="match status" value="1"/>
</dbReference>
<dbReference type="AlphaFoldDB" id="A0A699HKW4"/>
<organism evidence="2">
    <name type="scientific">Tanacetum cinerariifolium</name>
    <name type="common">Dalmatian daisy</name>
    <name type="synonym">Chrysanthemum cinerariifolium</name>
    <dbReference type="NCBI Taxonomy" id="118510"/>
    <lineage>
        <taxon>Eukaryota</taxon>
        <taxon>Viridiplantae</taxon>
        <taxon>Streptophyta</taxon>
        <taxon>Embryophyta</taxon>
        <taxon>Tracheophyta</taxon>
        <taxon>Spermatophyta</taxon>
        <taxon>Magnoliopsida</taxon>
        <taxon>eudicotyledons</taxon>
        <taxon>Gunneridae</taxon>
        <taxon>Pentapetalae</taxon>
        <taxon>asterids</taxon>
        <taxon>campanulids</taxon>
        <taxon>Asterales</taxon>
        <taxon>Asteraceae</taxon>
        <taxon>Asteroideae</taxon>
        <taxon>Anthemideae</taxon>
        <taxon>Anthemidinae</taxon>
        <taxon>Tanacetum</taxon>
    </lineage>
</organism>
<accession>A0A699HKW4</accession>
<feature type="compositionally biased region" description="Basic and acidic residues" evidence="1">
    <location>
        <begin position="434"/>
        <end position="450"/>
    </location>
</feature>
<proteinExistence type="predicted"/>
<sequence length="678" mass="77348">MQSSDLIDTLMVDKSKLDKDLQGKPVDPTYYHGMIGSHMYLTSNRPDLIFSLFMFAWYEAKPTEKHLHTVKRIFQYLKGTSDMGLWYSKDSCFTLTAYADADHAGVKILDEAQLEKIKPESKVVSKPIGSQRSEDVRSCPIPDRLKFITKGEIHQVYGKSIPEMLITDEIKISEAYKIFISLSTGLIPPKIGRGKGAQGTKATVASKKKLAKKNKSSNEESDEQEERIIRRKPQGVVIQDTLPYLEIDTQKAIKAIKRKSRFQHQSSGLSEGAGITPKVPDEPTRKSVVLNEGAGISLEVSTNEDKDDDESIDIENTDDERTESKNDDHALTDAFKIDAAQANQVPKFEAFNDVLQRVYDLEKDVKEVKQVDHTPAILESIKSHVPSAVDKYLRSSMGDTLQKILFKKKRRHEDKDQDPTAGSDQWMKKRRTRKDAEPSMKSLKSKESAKGKTSSNTSKTGKYVFANKLVHEPEHVVQIDVKEPNLDNVANDADEPQADAITKIPKKDWMLLLEYLIGGPQRQQYYRSMINWVSKHKVFSTMRILSIVSVKIKKKSGYGYLEEFVVRVEDVQLGVKGYQRKVNLTKPQRKCPHISVKEPYTPKFDPSGVIYEDKSKKKRLMRCRTSDLVNKDMPLREWTVKDKRRTCIMLNKIDDQLFKRRIMRSLEVLVGGRKTEMD</sequence>
<protein>
    <submittedName>
        <fullName evidence="2">Retrovirus-related Pol polyprotein from transposon TNT 1-94</fullName>
    </submittedName>
</protein>
<feature type="region of interest" description="Disordered" evidence="1">
    <location>
        <begin position="191"/>
        <end position="232"/>
    </location>
</feature>
<comment type="caution">
    <text evidence="2">The sequence shown here is derived from an EMBL/GenBank/DDBJ whole genome shotgun (WGS) entry which is preliminary data.</text>
</comment>
<dbReference type="PANTHER" id="PTHR11439:SF483">
    <property type="entry name" value="PEPTIDE SYNTHASE GLIP-LIKE, PUTATIVE (AFU_ORTHOLOGUE AFUA_3G12920)-RELATED"/>
    <property type="match status" value="1"/>
</dbReference>
<feature type="compositionally biased region" description="Acidic residues" evidence="1">
    <location>
        <begin position="305"/>
        <end position="321"/>
    </location>
</feature>
<feature type="non-terminal residue" evidence="2">
    <location>
        <position position="678"/>
    </location>
</feature>
<feature type="compositionally biased region" description="Basic residues" evidence="1">
    <location>
        <begin position="206"/>
        <end position="215"/>
    </location>
</feature>
<feature type="region of interest" description="Disordered" evidence="1">
    <location>
        <begin position="258"/>
        <end position="283"/>
    </location>
</feature>
<evidence type="ECO:0000256" key="1">
    <source>
        <dbReference type="SAM" id="MobiDB-lite"/>
    </source>
</evidence>
<name>A0A699HKW4_TANCI</name>
<evidence type="ECO:0000313" key="2">
    <source>
        <dbReference type="EMBL" id="GEY35672.1"/>
    </source>
</evidence>
<feature type="region of interest" description="Disordered" evidence="1">
    <location>
        <begin position="407"/>
        <end position="459"/>
    </location>
</feature>